<dbReference type="SMART" id="SM00060">
    <property type="entry name" value="FN3"/>
    <property type="match status" value="2"/>
</dbReference>
<accession>A0A7Z2VJ36</accession>
<dbReference type="Proteomes" id="UP000502248">
    <property type="component" value="Chromosome"/>
</dbReference>
<evidence type="ECO:0000313" key="3">
    <source>
        <dbReference type="Proteomes" id="UP000502248"/>
    </source>
</evidence>
<gene>
    <name evidence="2" type="ORF">HH215_12915</name>
</gene>
<name>A0A7Z2VJ36_9BACL</name>
<feature type="domain" description="Fibronectin type-III" evidence="1">
    <location>
        <begin position="106"/>
        <end position="184"/>
    </location>
</feature>
<dbReference type="RefSeq" id="WP_169280280.1">
    <property type="nucleotide sequence ID" value="NZ_CP051680.1"/>
</dbReference>
<sequence>MAQLNVSPQSSTTIKWSITGLSANWNTTNYQTAILSTGANATGTIIHTQTPTVSTGGDTFTLSPVIGGGSFSAGNRYILYGTMRNASGSLSGVGSVDFTMPLPPVPDALSNLTVSASGYSPSTTVDATWNSSTGATGYRWVTNASIDDGITSGQVTTTEKSITVTSPVGGYQFTVTPYNSSGDGTGLTKSFSVTNPPLPNALTGLEISVSGNAPSASVTATWNSSSGATQYNWSTTATTIDGITNGAVTSTSKSITVTTAGTFNITVYPNNIAGNGTPSSKAFDVTRPRPPSFKWTYSGCSLTPPFAPIPVNPNDPTKDHTKGFYASAKEWNDLIARVLEFLDYKGKPNFNYNSAVSGVRPSATQFNQVRDAIATMNSSGLPSRKDAGNPITSADFNALRSCLNAIN</sequence>
<feature type="domain" description="Fibronectin type-III" evidence="1">
    <location>
        <begin position="199"/>
        <end position="276"/>
    </location>
</feature>
<evidence type="ECO:0000313" key="2">
    <source>
        <dbReference type="EMBL" id="QJD83994.1"/>
    </source>
</evidence>
<protein>
    <recommendedName>
        <fullName evidence="1">Fibronectin type-III domain-containing protein</fullName>
    </recommendedName>
</protein>
<dbReference type="InterPro" id="IPR003961">
    <property type="entry name" value="FN3_dom"/>
</dbReference>
<dbReference type="EMBL" id="CP051680">
    <property type="protein sequence ID" value="QJD83994.1"/>
    <property type="molecule type" value="Genomic_DNA"/>
</dbReference>
<organism evidence="2 3">
    <name type="scientific">Cohnella herbarum</name>
    <dbReference type="NCBI Taxonomy" id="2728023"/>
    <lineage>
        <taxon>Bacteria</taxon>
        <taxon>Bacillati</taxon>
        <taxon>Bacillota</taxon>
        <taxon>Bacilli</taxon>
        <taxon>Bacillales</taxon>
        <taxon>Paenibacillaceae</taxon>
        <taxon>Cohnella</taxon>
    </lineage>
</organism>
<reference evidence="2 3" key="1">
    <citation type="submission" date="2020-04" db="EMBL/GenBank/DDBJ databases">
        <title>Genome sequencing of novel species.</title>
        <authorList>
            <person name="Heo J."/>
            <person name="Kim S.-J."/>
            <person name="Kim J.-S."/>
            <person name="Hong S.-B."/>
            <person name="Kwon S.-W."/>
        </authorList>
    </citation>
    <scope>NUCLEOTIDE SEQUENCE [LARGE SCALE GENOMIC DNA]</scope>
    <source>
        <strain evidence="2 3">MFER-1</strain>
    </source>
</reference>
<proteinExistence type="predicted"/>
<dbReference type="AlphaFoldDB" id="A0A7Z2VJ36"/>
<keyword evidence="3" id="KW-1185">Reference proteome</keyword>
<evidence type="ECO:0000259" key="1">
    <source>
        <dbReference type="SMART" id="SM00060"/>
    </source>
</evidence>
<dbReference type="KEGG" id="cheb:HH215_12915"/>